<proteinExistence type="predicted"/>
<dbReference type="EMBL" id="LMWU01000070">
    <property type="protein sequence ID" value="KUN57589.1"/>
    <property type="molecule type" value="Genomic_DNA"/>
</dbReference>
<evidence type="ECO:0000313" key="1">
    <source>
        <dbReference type="EMBL" id="KUN57589.1"/>
    </source>
</evidence>
<dbReference type="AlphaFoldDB" id="A0A101RL63"/>
<protein>
    <submittedName>
        <fullName evidence="1">Uncharacterized protein</fullName>
    </submittedName>
</protein>
<dbReference type="STRING" id="58343.AQJ46_46855"/>
<sequence length="154" mass="17461">MTTDWQTRFADLLAGNHSSTGDPVDAGAQLVVIDPDGTEVFRQPLARHFRAEPEPDQLIWIRPLVGGQTSPDLGFVFNLNQTRRRALEWTEAHLDDNGDVIMQLRSGETARIQPAEGEELAKIEHWDDFLNRLTREEEQQLATLEGDSWHGQFS</sequence>
<organism evidence="1 2">
    <name type="scientific">Streptomyces canus</name>
    <dbReference type="NCBI Taxonomy" id="58343"/>
    <lineage>
        <taxon>Bacteria</taxon>
        <taxon>Bacillati</taxon>
        <taxon>Actinomycetota</taxon>
        <taxon>Actinomycetes</taxon>
        <taxon>Kitasatosporales</taxon>
        <taxon>Streptomycetaceae</taxon>
        <taxon>Streptomyces</taxon>
        <taxon>Streptomyces aurantiacus group</taxon>
    </lineage>
</organism>
<gene>
    <name evidence="1" type="ORF">AQJ46_46855</name>
</gene>
<evidence type="ECO:0000313" key="2">
    <source>
        <dbReference type="Proteomes" id="UP000053669"/>
    </source>
</evidence>
<comment type="caution">
    <text evidence="1">The sequence shown here is derived from an EMBL/GenBank/DDBJ whole genome shotgun (WGS) entry which is preliminary data.</text>
</comment>
<name>A0A101RL63_9ACTN</name>
<dbReference type="Proteomes" id="UP000053669">
    <property type="component" value="Unassembled WGS sequence"/>
</dbReference>
<dbReference type="RefSeq" id="WP_059211469.1">
    <property type="nucleotide sequence ID" value="NZ_KQ948681.1"/>
</dbReference>
<accession>A0A101RL63</accession>
<reference evidence="1 2" key="1">
    <citation type="submission" date="2015-10" db="EMBL/GenBank/DDBJ databases">
        <title>Draft genome sequence of Streptomyces canus DSM 40017, type strain for the species Streptomyces canus.</title>
        <authorList>
            <person name="Ruckert C."/>
            <person name="Winkler A."/>
            <person name="Kalinowski J."/>
            <person name="Kampfer P."/>
            <person name="Glaeser S."/>
        </authorList>
    </citation>
    <scope>NUCLEOTIDE SEQUENCE [LARGE SCALE GENOMIC DNA]</scope>
    <source>
        <strain evidence="1 2">DSM 40017</strain>
    </source>
</reference>